<reference evidence="2" key="1">
    <citation type="submission" date="2022-11" db="EMBL/GenBank/DDBJ databases">
        <title>Larsenimonas rhizosphaerae sp. nov., isolated from a tidal mudflat.</title>
        <authorList>
            <person name="Lee S.D."/>
            <person name="Kim I.S."/>
        </authorList>
    </citation>
    <scope>NUCLEOTIDE SEQUENCE</scope>
    <source>
        <strain evidence="2">GH2-1</strain>
    </source>
</reference>
<evidence type="ECO:0000259" key="1">
    <source>
        <dbReference type="Pfam" id="PF00535"/>
    </source>
</evidence>
<dbReference type="EMBL" id="JAPIVE010000003">
    <property type="protein sequence ID" value="MCX2524841.1"/>
    <property type="molecule type" value="Genomic_DNA"/>
</dbReference>
<dbReference type="RefSeq" id="WP_250939182.1">
    <property type="nucleotide sequence ID" value="NZ_JAMLJK010000004.1"/>
</dbReference>
<dbReference type="CDD" id="cd04196">
    <property type="entry name" value="GT_2_like_d"/>
    <property type="match status" value="1"/>
</dbReference>
<organism evidence="2 3">
    <name type="scientific">Larsenimonas rhizosphaerae</name>
    <dbReference type="NCBI Taxonomy" id="2944682"/>
    <lineage>
        <taxon>Bacteria</taxon>
        <taxon>Pseudomonadati</taxon>
        <taxon>Pseudomonadota</taxon>
        <taxon>Gammaproteobacteria</taxon>
        <taxon>Oceanospirillales</taxon>
        <taxon>Halomonadaceae</taxon>
        <taxon>Larsenimonas</taxon>
    </lineage>
</organism>
<dbReference type="GO" id="GO:0016758">
    <property type="term" value="F:hexosyltransferase activity"/>
    <property type="evidence" value="ECO:0007669"/>
    <property type="project" value="UniProtKB-ARBA"/>
</dbReference>
<dbReference type="PANTHER" id="PTHR22916:SF3">
    <property type="entry name" value="UDP-GLCNAC:BETAGAL BETA-1,3-N-ACETYLGLUCOSAMINYLTRANSFERASE-LIKE PROTEIN 1"/>
    <property type="match status" value="1"/>
</dbReference>
<evidence type="ECO:0000313" key="3">
    <source>
        <dbReference type="Proteomes" id="UP001165678"/>
    </source>
</evidence>
<sequence>MSIEILLAVFNGEKYLESQILSLQMQVYKDKMLCVRDGGSCDRSLSIIREAFRKGARYRILDSSGRVSAKENFSELLKNSSSDYVAFCDQDDVWDADKLTLEMAEMQHLEALYPDRPIIVHCDLEVVDATLNTLSPSFFDSQCLPRVHGSVLDQMVQNNVTGCTLLINRAARDLVLPIPPEAIMHDWWIAAKVRYHGGVIGFVDRPLVKYRQHGANVVGARDIDVFYYIRTLFKQWGFIKPWWAIYRQARAIDPDVSLWNIVQRKTVLTFRRLKKRPQA</sequence>
<dbReference type="InterPro" id="IPR001173">
    <property type="entry name" value="Glyco_trans_2-like"/>
</dbReference>
<dbReference type="InterPro" id="IPR029044">
    <property type="entry name" value="Nucleotide-diphossugar_trans"/>
</dbReference>
<dbReference type="Pfam" id="PF00535">
    <property type="entry name" value="Glycos_transf_2"/>
    <property type="match status" value="1"/>
</dbReference>
<dbReference type="Gene3D" id="3.90.550.10">
    <property type="entry name" value="Spore Coat Polysaccharide Biosynthesis Protein SpsA, Chain A"/>
    <property type="match status" value="1"/>
</dbReference>
<keyword evidence="3" id="KW-1185">Reference proteome</keyword>
<dbReference type="PANTHER" id="PTHR22916">
    <property type="entry name" value="GLYCOSYLTRANSFERASE"/>
    <property type="match status" value="1"/>
</dbReference>
<protein>
    <submittedName>
        <fullName evidence="2">Glycosyltransferase family 2 protein</fullName>
    </submittedName>
</protein>
<comment type="caution">
    <text evidence="2">The sequence shown here is derived from an EMBL/GenBank/DDBJ whole genome shotgun (WGS) entry which is preliminary data.</text>
</comment>
<name>A0AA42CVC4_9GAMM</name>
<dbReference type="SUPFAM" id="SSF53448">
    <property type="entry name" value="Nucleotide-diphospho-sugar transferases"/>
    <property type="match status" value="1"/>
</dbReference>
<gene>
    <name evidence="2" type="ORF">OQ287_11375</name>
</gene>
<feature type="domain" description="Glycosyltransferase 2-like" evidence="1">
    <location>
        <begin position="5"/>
        <end position="118"/>
    </location>
</feature>
<dbReference type="AlphaFoldDB" id="A0AA42CVC4"/>
<proteinExistence type="predicted"/>
<accession>A0AA42CVC4</accession>
<dbReference type="Proteomes" id="UP001165678">
    <property type="component" value="Unassembled WGS sequence"/>
</dbReference>
<evidence type="ECO:0000313" key="2">
    <source>
        <dbReference type="EMBL" id="MCX2524841.1"/>
    </source>
</evidence>